<evidence type="ECO:0000313" key="6">
    <source>
        <dbReference type="EMBL" id="MBP0482957.1"/>
    </source>
</evidence>
<name>A0A940S1D9_9RHOB</name>
<dbReference type="RefSeq" id="WP_209360898.1">
    <property type="nucleotide sequence ID" value="NZ_JAGISH010000005.1"/>
</dbReference>
<dbReference type="PANTHER" id="PTHR42978">
    <property type="entry name" value="QUORUM-QUENCHING LACTONASE YTNP-RELATED-RELATED"/>
    <property type="match status" value="1"/>
</dbReference>
<dbReference type="Gene3D" id="3.60.15.10">
    <property type="entry name" value="Ribonuclease Z/Hydroxyacylglutathione hydrolase-like"/>
    <property type="match status" value="1"/>
</dbReference>
<keyword evidence="7" id="KW-1185">Reference proteome</keyword>
<organism evidence="6 7">
    <name type="scientific">Sagittula salina</name>
    <dbReference type="NCBI Taxonomy" id="2820268"/>
    <lineage>
        <taxon>Bacteria</taxon>
        <taxon>Pseudomonadati</taxon>
        <taxon>Pseudomonadota</taxon>
        <taxon>Alphaproteobacteria</taxon>
        <taxon>Rhodobacterales</taxon>
        <taxon>Roseobacteraceae</taxon>
        <taxon>Sagittula</taxon>
    </lineage>
</organism>
<comment type="similarity">
    <text evidence="1">Belongs to the metallo-beta-lactamase superfamily.</text>
</comment>
<dbReference type="Pfam" id="PF00753">
    <property type="entry name" value="Lactamase_B"/>
    <property type="match status" value="1"/>
</dbReference>
<gene>
    <name evidence="6" type="ORF">J5474_10695</name>
</gene>
<reference evidence="6" key="1">
    <citation type="submission" date="2021-03" db="EMBL/GenBank/DDBJ databases">
        <title>Sagittula salina sp. nov. strain M10.9X isolated from the marine waste.</title>
        <authorList>
            <person name="Satari L."/>
            <person name="Molina-Menor E."/>
            <person name="Vidal-Verdu A."/>
            <person name="Pascual J."/>
            <person name="Pereto J."/>
            <person name="Porcar M."/>
        </authorList>
    </citation>
    <scope>NUCLEOTIDE SEQUENCE</scope>
    <source>
        <strain evidence="6">M10.9X</strain>
    </source>
</reference>
<evidence type="ECO:0000256" key="2">
    <source>
        <dbReference type="ARBA" id="ARBA00022723"/>
    </source>
</evidence>
<dbReference type="EMBL" id="JAGISH010000005">
    <property type="protein sequence ID" value="MBP0482957.1"/>
    <property type="molecule type" value="Genomic_DNA"/>
</dbReference>
<evidence type="ECO:0000256" key="3">
    <source>
        <dbReference type="ARBA" id="ARBA00022801"/>
    </source>
</evidence>
<keyword evidence="4" id="KW-0862">Zinc</keyword>
<evidence type="ECO:0000259" key="5">
    <source>
        <dbReference type="SMART" id="SM00849"/>
    </source>
</evidence>
<sequence length="259" mass="27314">MQGLDRFQSGAVEVICLTDGDTVFAPEVFAGLPAETRAARLTAAGLDVTASQFNAYVLRHAGGIDLVDTGCGSLMGEKAGRMAALLAALDIAPDDVSRVIYTHLHGDHVGGSLSDGALVYPDAEVLLHRAEAVHWQGSDGMGARMLAQSQRITLLEDGADLGHGMTLWHLPGHTPGHCGLRMGPLALVADIVHSEALQLPDPALSSSYDSDPALAAQTRRAALETVAREDLIWSGSHMLGPQKFARLEQAGEGFRRIAP</sequence>
<dbReference type="InterPro" id="IPR036866">
    <property type="entry name" value="RibonucZ/Hydroxyglut_hydro"/>
</dbReference>
<dbReference type="AlphaFoldDB" id="A0A940S1D9"/>
<dbReference type="SMART" id="SM00849">
    <property type="entry name" value="Lactamase_B"/>
    <property type="match status" value="1"/>
</dbReference>
<proteinExistence type="inferred from homology"/>
<feature type="domain" description="Metallo-beta-lactamase" evidence="5">
    <location>
        <begin position="52"/>
        <end position="237"/>
    </location>
</feature>
<dbReference type="InterPro" id="IPR051013">
    <property type="entry name" value="MBL_superfamily_lactonases"/>
</dbReference>
<keyword evidence="3" id="KW-0378">Hydrolase</keyword>
<dbReference type="GO" id="GO:0016787">
    <property type="term" value="F:hydrolase activity"/>
    <property type="evidence" value="ECO:0007669"/>
    <property type="project" value="UniProtKB-KW"/>
</dbReference>
<dbReference type="GO" id="GO:0046872">
    <property type="term" value="F:metal ion binding"/>
    <property type="evidence" value="ECO:0007669"/>
    <property type="project" value="UniProtKB-KW"/>
</dbReference>
<dbReference type="PANTHER" id="PTHR42978:SF6">
    <property type="entry name" value="QUORUM-QUENCHING LACTONASE YTNP-RELATED"/>
    <property type="match status" value="1"/>
</dbReference>
<comment type="caution">
    <text evidence="6">The sequence shown here is derived from an EMBL/GenBank/DDBJ whole genome shotgun (WGS) entry which is preliminary data.</text>
</comment>
<dbReference type="Proteomes" id="UP000675940">
    <property type="component" value="Unassembled WGS sequence"/>
</dbReference>
<evidence type="ECO:0000256" key="1">
    <source>
        <dbReference type="ARBA" id="ARBA00007749"/>
    </source>
</evidence>
<dbReference type="SUPFAM" id="SSF56281">
    <property type="entry name" value="Metallo-hydrolase/oxidoreductase"/>
    <property type="match status" value="1"/>
</dbReference>
<dbReference type="InterPro" id="IPR001279">
    <property type="entry name" value="Metallo-B-lactamas"/>
</dbReference>
<protein>
    <submittedName>
        <fullName evidence="6">MBL fold metallo-hydrolase</fullName>
    </submittedName>
</protein>
<evidence type="ECO:0000313" key="7">
    <source>
        <dbReference type="Proteomes" id="UP000675940"/>
    </source>
</evidence>
<dbReference type="CDD" id="cd07720">
    <property type="entry name" value="OPHC2-like_MBL-fold"/>
    <property type="match status" value="1"/>
</dbReference>
<keyword evidence="2" id="KW-0479">Metal-binding</keyword>
<accession>A0A940S1D9</accession>
<evidence type="ECO:0000256" key="4">
    <source>
        <dbReference type="ARBA" id="ARBA00022833"/>
    </source>
</evidence>